<dbReference type="AlphaFoldDB" id="A0A6J6NIW8"/>
<dbReference type="GO" id="GO:0090529">
    <property type="term" value="P:cell septum assembly"/>
    <property type="evidence" value="ECO:0007669"/>
    <property type="project" value="InterPro"/>
</dbReference>
<dbReference type="PANTHER" id="PTHR35851:SF1">
    <property type="entry name" value="CELL DIVISION PROTEIN FTSQ"/>
    <property type="match status" value="1"/>
</dbReference>
<organism evidence="10">
    <name type="scientific">freshwater metagenome</name>
    <dbReference type="NCBI Taxonomy" id="449393"/>
    <lineage>
        <taxon>unclassified sequences</taxon>
        <taxon>metagenomes</taxon>
        <taxon>ecological metagenomes</taxon>
    </lineage>
</organism>
<feature type="domain" description="Cell division protein FtsQ/DivIB C-terminal" evidence="8">
    <location>
        <begin position="123"/>
        <end position="234"/>
    </location>
</feature>
<evidence type="ECO:0000256" key="2">
    <source>
        <dbReference type="ARBA" id="ARBA00022519"/>
    </source>
</evidence>
<name>A0A6J6NIW8_9ZZZZ</name>
<evidence type="ECO:0000259" key="9">
    <source>
        <dbReference type="Pfam" id="PF08478"/>
    </source>
</evidence>
<keyword evidence="3" id="KW-0132">Cell division</keyword>
<feature type="domain" description="POTRA" evidence="9">
    <location>
        <begin position="37"/>
        <end position="107"/>
    </location>
</feature>
<keyword evidence="4 7" id="KW-0812">Transmembrane</keyword>
<proteinExistence type="predicted"/>
<evidence type="ECO:0000256" key="3">
    <source>
        <dbReference type="ARBA" id="ARBA00022618"/>
    </source>
</evidence>
<evidence type="ECO:0000256" key="5">
    <source>
        <dbReference type="ARBA" id="ARBA00022989"/>
    </source>
</evidence>
<evidence type="ECO:0000313" key="10">
    <source>
        <dbReference type="EMBL" id="CAB4684664.1"/>
    </source>
</evidence>
<dbReference type="Gene3D" id="3.10.20.310">
    <property type="entry name" value="membrane protein fhac"/>
    <property type="match status" value="1"/>
</dbReference>
<dbReference type="InterPro" id="IPR013685">
    <property type="entry name" value="POTRA_FtsQ_type"/>
</dbReference>
<keyword evidence="5 7" id="KW-1133">Transmembrane helix</keyword>
<keyword evidence="7" id="KW-0472">Membrane</keyword>
<evidence type="ECO:0000256" key="4">
    <source>
        <dbReference type="ARBA" id="ARBA00022692"/>
    </source>
</evidence>
<evidence type="ECO:0000256" key="6">
    <source>
        <dbReference type="ARBA" id="ARBA00023306"/>
    </source>
</evidence>
<keyword evidence="2" id="KW-0997">Cell inner membrane</keyword>
<evidence type="ECO:0000256" key="7">
    <source>
        <dbReference type="SAM" id="Phobius"/>
    </source>
</evidence>
<reference evidence="10" key="1">
    <citation type="submission" date="2020-05" db="EMBL/GenBank/DDBJ databases">
        <authorList>
            <person name="Chiriac C."/>
            <person name="Salcher M."/>
            <person name="Ghai R."/>
            <person name="Kavagutti S V."/>
        </authorList>
    </citation>
    <scope>NUCLEOTIDE SEQUENCE</scope>
</reference>
<gene>
    <name evidence="10" type="ORF">UFOPK2576_00071</name>
</gene>
<keyword evidence="6" id="KW-0131">Cell cycle</keyword>
<keyword evidence="1" id="KW-1003">Cell membrane</keyword>
<dbReference type="PANTHER" id="PTHR35851">
    <property type="entry name" value="CELL DIVISION PROTEIN FTSQ"/>
    <property type="match status" value="1"/>
</dbReference>
<evidence type="ECO:0000259" key="8">
    <source>
        <dbReference type="Pfam" id="PF03799"/>
    </source>
</evidence>
<accession>A0A6J6NIW8</accession>
<dbReference type="InterPro" id="IPR005548">
    <property type="entry name" value="Cell_div_FtsQ/DivIB_C"/>
</dbReference>
<dbReference type="InterPro" id="IPR026579">
    <property type="entry name" value="FtsQ"/>
</dbReference>
<dbReference type="Pfam" id="PF08478">
    <property type="entry name" value="POTRA_1"/>
    <property type="match status" value="1"/>
</dbReference>
<dbReference type="EMBL" id="CAEZXQ010000003">
    <property type="protein sequence ID" value="CAB4684664.1"/>
    <property type="molecule type" value="Genomic_DNA"/>
</dbReference>
<evidence type="ECO:0000256" key="1">
    <source>
        <dbReference type="ARBA" id="ARBA00022475"/>
    </source>
</evidence>
<sequence>MVLKISKRFRRLLTTVSVITLVSLAAYILGWSSFLTVSEVSIEGTKSAQVIINKLTNDGIAPVVGSKLARVDTRAIKHTISNLNWISQGSVSRNWFSKKISIEVVERVAVAKAITAQGTNINFDNTGTVFTPISDTQLLIQNSLPQVTLQGGSKEELTSVALLLEQIPVDLNYLITDLESISVSKSGYIQMKTQINKISVQINWGSAEEVKQKCSVLIALLKLPENQGIKKVDLSQPSAPIVS</sequence>
<dbReference type="Pfam" id="PF03799">
    <property type="entry name" value="FtsQ_DivIB_C"/>
    <property type="match status" value="1"/>
</dbReference>
<feature type="transmembrane region" description="Helical" evidence="7">
    <location>
        <begin position="12"/>
        <end position="31"/>
    </location>
</feature>
<protein>
    <submittedName>
        <fullName evidence="10">Unannotated protein</fullName>
    </submittedName>
</protein>